<dbReference type="InterPro" id="IPR012341">
    <property type="entry name" value="6hp_glycosidase-like_sf"/>
</dbReference>
<dbReference type="AlphaFoldDB" id="W7YSG3"/>
<comment type="caution">
    <text evidence="10">The sequence shown here is derived from an EMBL/GenBank/DDBJ whole genome shotgun (WGS) entry which is preliminary data.</text>
</comment>
<feature type="domain" description="Secretion system C-terminal sorting" evidence="9">
    <location>
        <begin position="437"/>
        <end position="491"/>
    </location>
</feature>
<sequence length="499" mass="56296">MFYKIHTHIYIIINSMKSCLLCESVKTHIPLFLYNTKFQSKHLKQYKMIKSIGFLTLGLLFVTTILAQVNYPFPQNISYPYGHNLTTVNSAQLKTDFETWWGQYYEESGQLARIKFDDKSLTVSEGIGYGMLLAVYMSDNNKSYQTEFDKLWTYYNSFLNENGLMHWQISGFSHVVGSNAATDAELDVAVALIMAYYQFGDENYKTDALSLLSKIRQYEVDENMVLKPGDVWNSKKNPSYFSYFGLGLFAQFDSSNKSFWNDVIHASFSEVLENQSDAGISSDWYNPNNPKDNLGTEMSYDGIRTPWRVALGYAWWGGDNAEIYLDCILNSFENTSASDIKDKIQYATGSIIGAYNNATFVGAIGSVFIRSSAYSNKLSEYYTNLENQEWDINNSYFGGAFDILYRLTLSGNFPNLAAISTSTHFNKIVADQEVINVYPNPASSSITIIKPVEGVVHICDVSGRVVKSTSDTYVNVSDLTVGTYFCVMEGGIAARFVKQ</sequence>
<dbReference type="Gene3D" id="1.50.10.10">
    <property type="match status" value="1"/>
</dbReference>
<evidence type="ECO:0000313" key="11">
    <source>
        <dbReference type="Proteomes" id="UP000019402"/>
    </source>
</evidence>
<dbReference type="Pfam" id="PF18962">
    <property type="entry name" value="Por_Secre_tail"/>
    <property type="match status" value="1"/>
</dbReference>
<evidence type="ECO:0000256" key="3">
    <source>
        <dbReference type="ARBA" id="ARBA00012601"/>
    </source>
</evidence>
<keyword evidence="4" id="KW-0378">Hydrolase</keyword>
<dbReference type="EMBL" id="BAMD01000085">
    <property type="protein sequence ID" value="GAF05414.1"/>
    <property type="molecule type" value="Genomic_DNA"/>
</dbReference>
<keyword evidence="7" id="KW-0119">Carbohydrate metabolism</keyword>
<dbReference type="EC" id="3.2.1.4" evidence="3"/>
<gene>
    <name evidence="10" type="ORF">JCM21142_104148</name>
</gene>
<dbReference type="InterPro" id="IPR008928">
    <property type="entry name" value="6-hairpin_glycosidase_sf"/>
</dbReference>
<evidence type="ECO:0000256" key="8">
    <source>
        <dbReference type="SAM" id="Phobius"/>
    </source>
</evidence>
<dbReference type="PRINTS" id="PR00735">
    <property type="entry name" value="GLHYDRLASE8"/>
</dbReference>
<proteinExistence type="inferred from homology"/>
<evidence type="ECO:0000256" key="4">
    <source>
        <dbReference type="ARBA" id="ARBA00022801"/>
    </source>
</evidence>
<evidence type="ECO:0000256" key="5">
    <source>
        <dbReference type="ARBA" id="ARBA00023001"/>
    </source>
</evidence>
<dbReference type="GO" id="GO:0030245">
    <property type="term" value="P:cellulose catabolic process"/>
    <property type="evidence" value="ECO:0007669"/>
    <property type="project" value="UniProtKB-KW"/>
</dbReference>
<dbReference type="InterPro" id="IPR002037">
    <property type="entry name" value="Glyco_hydro_8"/>
</dbReference>
<evidence type="ECO:0000256" key="2">
    <source>
        <dbReference type="ARBA" id="ARBA00009209"/>
    </source>
</evidence>
<keyword evidence="8" id="KW-1133">Transmembrane helix</keyword>
<keyword evidence="8" id="KW-0812">Transmembrane</keyword>
<keyword evidence="8" id="KW-0472">Membrane</keyword>
<dbReference type="GO" id="GO:0008810">
    <property type="term" value="F:cellulase activity"/>
    <property type="evidence" value="ECO:0007669"/>
    <property type="project" value="UniProtKB-EC"/>
</dbReference>
<evidence type="ECO:0000256" key="1">
    <source>
        <dbReference type="ARBA" id="ARBA00000966"/>
    </source>
</evidence>
<accession>W7YSG3</accession>
<name>W7YSG3_9BACT</name>
<dbReference type="STRING" id="869213.GCA_000517085_03902"/>
<reference evidence="10 11" key="1">
    <citation type="journal article" date="2014" name="Genome Announc.">
        <title>Draft Genome Sequence of Cytophaga fermentans JCM 21142T, a Facultative Anaerobe Isolated from Marine Mud.</title>
        <authorList>
            <person name="Starns D."/>
            <person name="Oshima K."/>
            <person name="Suda W."/>
            <person name="Iino T."/>
            <person name="Yuki M."/>
            <person name="Inoue J."/>
            <person name="Kitamura K."/>
            <person name="Iida T."/>
            <person name="Darby A."/>
            <person name="Hattori M."/>
            <person name="Ohkuma M."/>
        </authorList>
    </citation>
    <scope>NUCLEOTIDE SEQUENCE [LARGE SCALE GENOMIC DNA]</scope>
    <source>
        <strain evidence="10 11">JCM 21142</strain>
    </source>
</reference>
<dbReference type="SUPFAM" id="SSF48208">
    <property type="entry name" value="Six-hairpin glycosidases"/>
    <property type="match status" value="1"/>
</dbReference>
<comment type="similarity">
    <text evidence="2">Belongs to the glycosyl hydrolase 8 (cellulase D) family.</text>
</comment>
<evidence type="ECO:0000256" key="7">
    <source>
        <dbReference type="ARBA" id="ARBA00023326"/>
    </source>
</evidence>
<keyword evidence="11" id="KW-1185">Reference proteome</keyword>
<dbReference type="Proteomes" id="UP000019402">
    <property type="component" value="Unassembled WGS sequence"/>
</dbReference>
<keyword evidence="7" id="KW-0624">Polysaccharide degradation</keyword>
<feature type="transmembrane region" description="Helical" evidence="8">
    <location>
        <begin position="51"/>
        <end position="71"/>
    </location>
</feature>
<protein>
    <recommendedName>
        <fullName evidence="3">cellulase</fullName>
        <ecNumber evidence="3">3.2.1.4</ecNumber>
    </recommendedName>
</protein>
<keyword evidence="5" id="KW-0136">Cellulose degradation</keyword>
<dbReference type="InterPro" id="IPR026444">
    <property type="entry name" value="Secre_tail"/>
</dbReference>
<dbReference type="eggNOG" id="COG3405">
    <property type="taxonomic scope" value="Bacteria"/>
</dbReference>
<organism evidence="10 11">
    <name type="scientific">Saccharicrinis fermentans DSM 9555 = JCM 21142</name>
    <dbReference type="NCBI Taxonomy" id="869213"/>
    <lineage>
        <taxon>Bacteria</taxon>
        <taxon>Pseudomonadati</taxon>
        <taxon>Bacteroidota</taxon>
        <taxon>Bacteroidia</taxon>
        <taxon>Marinilabiliales</taxon>
        <taxon>Marinilabiliaceae</taxon>
        <taxon>Saccharicrinis</taxon>
    </lineage>
</organism>
<comment type="catalytic activity">
    <reaction evidence="1">
        <text>Endohydrolysis of (1-&gt;4)-beta-D-glucosidic linkages in cellulose, lichenin and cereal beta-D-glucans.</text>
        <dbReference type="EC" id="3.2.1.4"/>
    </reaction>
</comment>
<evidence type="ECO:0000259" key="9">
    <source>
        <dbReference type="Pfam" id="PF18962"/>
    </source>
</evidence>
<dbReference type="Pfam" id="PF01270">
    <property type="entry name" value="Glyco_hydro_8"/>
    <property type="match status" value="1"/>
</dbReference>
<evidence type="ECO:0000313" key="10">
    <source>
        <dbReference type="EMBL" id="GAF05414.1"/>
    </source>
</evidence>
<dbReference type="NCBIfam" id="TIGR04183">
    <property type="entry name" value="Por_Secre_tail"/>
    <property type="match status" value="1"/>
</dbReference>
<evidence type="ECO:0000256" key="6">
    <source>
        <dbReference type="ARBA" id="ARBA00023295"/>
    </source>
</evidence>
<keyword evidence="6" id="KW-0326">Glycosidase</keyword>